<feature type="coiled-coil region" evidence="1">
    <location>
        <begin position="611"/>
        <end position="668"/>
    </location>
</feature>
<dbReference type="PANTHER" id="PTHR34479">
    <property type="entry name" value="COILED-COIL DOMAIN-CONTAINING PROTEIN 30"/>
    <property type="match status" value="1"/>
</dbReference>
<dbReference type="Proteomes" id="UP001187415">
    <property type="component" value="Unassembled WGS sequence"/>
</dbReference>
<dbReference type="AlphaFoldDB" id="A0AA88N4W7"/>
<comment type="caution">
    <text evidence="2">The sequence shown here is derived from an EMBL/GenBank/DDBJ whole genome shotgun (WGS) entry which is preliminary data.</text>
</comment>
<accession>A0AA88N4W7</accession>
<feature type="coiled-coil region" evidence="1">
    <location>
        <begin position="722"/>
        <end position="777"/>
    </location>
</feature>
<keyword evidence="1" id="KW-0175">Coiled coil</keyword>
<reference evidence="2" key="1">
    <citation type="submission" date="2023-07" db="EMBL/GenBank/DDBJ databases">
        <title>Chromosome-level Genome Assembly of Striped Snakehead (Channa striata).</title>
        <authorList>
            <person name="Liu H."/>
        </authorList>
    </citation>
    <scope>NUCLEOTIDE SEQUENCE</scope>
    <source>
        <strain evidence="2">Gz</strain>
        <tissue evidence="2">Muscle</tissue>
    </source>
</reference>
<evidence type="ECO:0000256" key="1">
    <source>
        <dbReference type="SAM" id="Coils"/>
    </source>
</evidence>
<dbReference type="InterPro" id="IPR031476">
    <property type="entry name" value="DUF4686"/>
</dbReference>
<evidence type="ECO:0000313" key="2">
    <source>
        <dbReference type="EMBL" id="KAK2851850.1"/>
    </source>
</evidence>
<dbReference type="PANTHER" id="PTHR34479:SF1">
    <property type="entry name" value="COILED-COIL DOMAIN-CONTAINING PROTEIN 30"/>
    <property type="match status" value="1"/>
</dbReference>
<protein>
    <submittedName>
        <fullName evidence="2">Uncharacterized protein</fullName>
    </submittedName>
</protein>
<keyword evidence="3" id="KW-1185">Reference proteome</keyword>
<dbReference type="Pfam" id="PF15742">
    <property type="entry name" value="DUF4686"/>
    <property type="match status" value="1"/>
</dbReference>
<feature type="coiled-coil region" evidence="1">
    <location>
        <begin position="119"/>
        <end position="220"/>
    </location>
</feature>
<dbReference type="EMBL" id="JAUPFM010000005">
    <property type="protein sequence ID" value="KAK2851850.1"/>
    <property type="molecule type" value="Genomic_DNA"/>
</dbReference>
<organism evidence="2 3">
    <name type="scientific">Channa striata</name>
    <name type="common">Snakehead murrel</name>
    <name type="synonym">Ophicephalus striatus</name>
    <dbReference type="NCBI Taxonomy" id="64152"/>
    <lineage>
        <taxon>Eukaryota</taxon>
        <taxon>Metazoa</taxon>
        <taxon>Chordata</taxon>
        <taxon>Craniata</taxon>
        <taxon>Vertebrata</taxon>
        <taxon>Euteleostomi</taxon>
        <taxon>Actinopterygii</taxon>
        <taxon>Neopterygii</taxon>
        <taxon>Teleostei</taxon>
        <taxon>Neoteleostei</taxon>
        <taxon>Acanthomorphata</taxon>
        <taxon>Anabantaria</taxon>
        <taxon>Anabantiformes</taxon>
        <taxon>Channoidei</taxon>
        <taxon>Channidae</taxon>
        <taxon>Channa</taxon>
    </lineage>
</organism>
<feature type="coiled-coil region" evidence="1">
    <location>
        <begin position="368"/>
        <end position="579"/>
    </location>
</feature>
<proteinExistence type="predicted"/>
<feature type="coiled-coil region" evidence="1">
    <location>
        <begin position="57"/>
        <end position="84"/>
    </location>
</feature>
<evidence type="ECO:0000313" key="3">
    <source>
        <dbReference type="Proteomes" id="UP001187415"/>
    </source>
</evidence>
<gene>
    <name evidence="2" type="ORF">Q5P01_008126</name>
</gene>
<dbReference type="InterPro" id="IPR052825">
    <property type="entry name" value="CCD-Prefoldin_beta-like"/>
</dbReference>
<name>A0AA88N4W7_CHASR</name>
<sequence length="810" mass="93381">MDNEEVRRESDQMCAWLQDESLPPETTPHDSQSEHLALVLAQEDHSMMGLSSPTEQVAYLLGEKTTLQENLKAAERQMERQGLTANFWEALQREYGNQIIGEELRQQTEDMLKNIDDMTKAYYEEVSQERNERQRLERDLEEVSGKLLMAQQEIQRLTKELDAAKDNLHPSEPELQKTMQELDNMMKTLEELKVSDAIKLHQAKEQNAVLDAENSVLMERVCTLESEKKTLLDQLAVGDAGQDVVADESISGEPLNNLWILSASEMDQEKELEIPYFIEECCSTKQAVSKSEMPDPCTAHPESWLNSVEIHWDKRLDQQTCLQQELNQLQTKLGDAGQLVSQNQLDVNKLSLGFTNLQSEVSEFHARIKLQELELSRKLEEAKQMKQDLKRTRDDNSYHLTCLNQKLKKLQTELSEEQQLASKNQKILEAQVNEAQARIESQDVELSQKAEEVMQMKQDLQRAQSLLTSAERGIQNEQEKSLELKRHITVLEQDNFKLREQLKQVQANLAQLEQSVNIQAAELEHNQRKISDLQLELERNSTNCGATVDLRITAADKKVSDMQHQLKSVQQQLRVEEARVGESICMEEDITHLSDVLSAMREQKHQEDMVRKLLQQRKKELQQQTELITERQESRNSQNSINRLQGELEDSQQECDRLHEELQQVLLQLDTNARKKYRAKQFLLKAMAQRDQTIQNLENDLLLALVLSEKEKERVNAVMEVNDKLLQEKRELLCKISKAEEIASKSLIKTATAHHRISLLEVENRQLQDTILKLSDQVSSLKSSSRLENLKKVLCSVSDLQRLTEGAYKT</sequence>